<feature type="region of interest" description="Disordered" evidence="1">
    <location>
        <begin position="623"/>
        <end position="645"/>
    </location>
</feature>
<feature type="compositionally biased region" description="Low complexity" evidence="1">
    <location>
        <begin position="208"/>
        <end position="261"/>
    </location>
</feature>
<feature type="region of interest" description="Disordered" evidence="1">
    <location>
        <begin position="1023"/>
        <end position="1066"/>
    </location>
</feature>
<feature type="region of interest" description="Disordered" evidence="1">
    <location>
        <begin position="873"/>
        <end position="897"/>
    </location>
</feature>
<proteinExistence type="predicted"/>
<feature type="compositionally biased region" description="Low complexity" evidence="1">
    <location>
        <begin position="320"/>
        <end position="331"/>
    </location>
</feature>
<reference evidence="3" key="1">
    <citation type="submission" date="2022-01" db="EMBL/GenBank/DDBJ databases">
        <authorList>
            <person name="King R."/>
        </authorList>
    </citation>
    <scope>NUCLEOTIDE SEQUENCE</scope>
</reference>
<feature type="region of interest" description="Disordered" evidence="1">
    <location>
        <begin position="313"/>
        <end position="360"/>
    </location>
</feature>
<name>A0A9N9RU56_9DIPT</name>
<organism evidence="3 4">
    <name type="scientific">Chironomus riparius</name>
    <dbReference type="NCBI Taxonomy" id="315576"/>
    <lineage>
        <taxon>Eukaryota</taxon>
        <taxon>Metazoa</taxon>
        <taxon>Ecdysozoa</taxon>
        <taxon>Arthropoda</taxon>
        <taxon>Hexapoda</taxon>
        <taxon>Insecta</taxon>
        <taxon>Pterygota</taxon>
        <taxon>Neoptera</taxon>
        <taxon>Endopterygota</taxon>
        <taxon>Diptera</taxon>
        <taxon>Nematocera</taxon>
        <taxon>Chironomoidea</taxon>
        <taxon>Chironomidae</taxon>
        <taxon>Chironominae</taxon>
        <taxon>Chironomus</taxon>
    </lineage>
</organism>
<dbReference type="OrthoDB" id="7883660at2759"/>
<feature type="region of interest" description="Disordered" evidence="1">
    <location>
        <begin position="1081"/>
        <end position="1106"/>
    </location>
</feature>
<dbReference type="EMBL" id="OU895878">
    <property type="protein sequence ID" value="CAG9805118.1"/>
    <property type="molecule type" value="Genomic_DNA"/>
</dbReference>
<evidence type="ECO:0000313" key="3">
    <source>
        <dbReference type="EMBL" id="CAG9805118.1"/>
    </source>
</evidence>
<feature type="compositionally biased region" description="Low complexity" evidence="1">
    <location>
        <begin position="1024"/>
        <end position="1066"/>
    </location>
</feature>
<feature type="region of interest" description="Disordered" evidence="1">
    <location>
        <begin position="199"/>
        <end position="288"/>
    </location>
</feature>
<dbReference type="AlphaFoldDB" id="A0A9N9RU56"/>
<keyword evidence="2" id="KW-0732">Signal</keyword>
<protein>
    <submittedName>
        <fullName evidence="3">Uncharacterized protein</fullName>
    </submittedName>
</protein>
<dbReference type="Proteomes" id="UP001153620">
    <property type="component" value="Chromosome 2"/>
</dbReference>
<gene>
    <name evidence="3" type="ORF">CHIRRI_LOCUS7995</name>
</gene>
<evidence type="ECO:0000256" key="1">
    <source>
        <dbReference type="SAM" id="MobiDB-lite"/>
    </source>
</evidence>
<reference evidence="3" key="2">
    <citation type="submission" date="2022-10" db="EMBL/GenBank/DDBJ databases">
        <authorList>
            <consortium name="ENA_rothamsted_submissions"/>
            <consortium name="culmorum"/>
            <person name="King R."/>
        </authorList>
    </citation>
    <scope>NUCLEOTIDE SEQUENCE</scope>
</reference>
<sequence length="1192" mass="136710">MKIKLIFYLFAFGFVAAKSDQKRRRPVIDTSAQDSNGNYVDQIALDSVNYESHAQIVDPSDNYPASFFTGNLQPLKKTSKKQPTEQKVQYVTPQTYSAPPKIKENYPSYVEFSHLNRTTESRRPTTSRQKQKVQADYADYNFYFPDSKRLNTKTPAKASTSQNNFDKFYQPQTAGAVVRKEVNKNGDELTYHYYYPSEESTQIEQQKPSIPSSTNSPTFSTSSNFSPSSNFNPSSSYSPSTTFSPVTTFNPSSTRTPLLKQPTKKKLHSSSFSHTIEHTSTDPYQYPPVLQRPNEYELKGSDAPQQSFYPTFENPKNYKSQSTLTPSTTSPVKMLKPTKKNNYYLPSSTMSASTTGKPMKIRRPSTEYQKYSLPPSVSTTMAPHYSTTTRAPELYKYSTASPISSTTLNDFYFKPSTQVTPTISSSSSDLFSEGSNERTVVIKPKVQYNSENYEQQPTTVREKIVYKFVDPQEYYDFESNKTDSEVIYTPPNASYESETAKAPEYYRALNTSTQADMDFYNSFHKNYNYQYFTEQDAGKIVDDGEEKIDRHSTESDGMDVMDDRQRASKKNMVFTIASEPRYPQSSMIPVNVQDHEMPPPMPSESDSDLDAEASKNQQYFVLYSVDDDNRRERKQKKKGKPEQDVVYHHHLHQHEGDKEYEDGDFQQFDSEFDSEFDSDLVNSDNVRIVDPNVRGGRPLEFTKDDYLRHIKQAVVQYMKNYPGQKDSSASSSTSRVKSHKYQELNQDHMRPTKASIPTALLSSTAGYKSTLGPQQYKQMASLKLPKNVYTADKLKDAIDDMQESPHVDLTIKKSKVKPFDLSAIDVGQTYQHVTQFDHSAALKNVEEFDQSHAMAGNNNKQKLHFSQQTYHDINNLGHNNQKQKVSDDNDSDNTYKGYVLQNNKYGTKLVSNQNQNTFSSMNYDANKLPRIVSQNNDDDEDENKVDDTIDAPIQIINGIPVANPYNIDLNTLKYMLGGLAQAEVNDQVRDLDESSSQKFNSNWKAFSPVGSFTSNNPIYQVYGQQQQQQQKANENQQQKPKKNQSNSNKQQQQQQQQQQSQQQQYQHKFPLVGTLMNLNKSKQNQQQNQQQNKQRNNNNNNNNNNQHHQIKNAINIHDYSNWNQINKKQRIEPQPAQSQNVFVVRPMIRNKHARDDNKPTITRFREPARDMRPPPPLKSKPPHQQIMLARLN</sequence>
<accession>A0A9N9RU56</accession>
<feature type="region of interest" description="Disordered" evidence="1">
    <location>
        <begin position="1166"/>
        <end position="1192"/>
    </location>
</feature>
<feature type="chain" id="PRO_5040178607" evidence="2">
    <location>
        <begin position="18"/>
        <end position="1192"/>
    </location>
</feature>
<feature type="compositionally biased region" description="Low complexity" evidence="1">
    <location>
        <begin position="1082"/>
        <end position="1106"/>
    </location>
</feature>
<evidence type="ECO:0000313" key="4">
    <source>
        <dbReference type="Proteomes" id="UP001153620"/>
    </source>
</evidence>
<evidence type="ECO:0000256" key="2">
    <source>
        <dbReference type="SAM" id="SignalP"/>
    </source>
</evidence>
<keyword evidence="4" id="KW-1185">Reference proteome</keyword>
<feature type="signal peptide" evidence="2">
    <location>
        <begin position="1"/>
        <end position="17"/>
    </location>
</feature>
<feature type="compositionally biased region" description="Polar residues" evidence="1">
    <location>
        <begin position="873"/>
        <end position="883"/>
    </location>
</feature>
<feature type="compositionally biased region" description="Polar residues" evidence="1">
    <location>
        <begin position="340"/>
        <end position="356"/>
    </location>
</feature>